<dbReference type="GeneID" id="111016732"/>
<feature type="compositionally biased region" description="Pro residues" evidence="1">
    <location>
        <begin position="138"/>
        <end position="148"/>
    </location>
</feature>
<feature type="compositionally biased region" description="Low complexity" evidence="1">
    <location>
        <begin position="42"/>
        <end position="56"/>
    </location>
</feature>
<dbReference type="KEGG" id="mcha:111016732"/>
<dbReference type="InterPro" id="IPR039923">
    <property type="entry name" value="Protodermal_1"/>
</dbReference>
<accession>A0A6J1D1H1</accession>
<gene>
    <name evidence="4" type="primary">LOC111016732</name>
</gene>
<evidence type="ECO:0000313" key="4">
    <source>
        <dbReference type="RefSeq" id="XP_022147920.1"/>
    </source>
</evidence>
<feature type="signal peptide" evidence="2">
    <location>
        <begin position="1"/>
        <end position="23"/>
    </location>
</feature>
<dbReference type="PRINTS" id="PR01217">
    <property type="entry name" value="PRICHEXTENSN"/>
</dbReference>
<feature type="compositionally biased region" description="Pro residues" evidence="1">
    <location>
        <begin position="114"/>
        <end position="124"/>
    </location>
</feature>
<name>A0A6J1D1H1_MOMCH</name>
<reference evidence="4" key="1">
    <citation type="submission" date="2025-08" db="UniProtKB">
        <authorList>
            <consortium name="RefSeq"/>
        </authorList>
    </citation>
    <scope>IDENTIFICATION</scope>
</reference>
<dbReference type="PANTHER" id="PTHR33210">
    <property type="entry name" value="PROTODERMAL FACTOR 1"/>
    <property type="match status" value="1"/>
</dbReference>
<sequence length="300" mass="30998">MGRRLASLLLWTLIVGLVSQNMAIPLTSASNEDQKHNYTPDPYTGSPPSGSQGSPPYGTPPPHGSGGSHGGKPPSHGHGGGKHSPKPGNCGNPPYTPTPSKPPSGGGGYHNPPTHDPTPTPSTPSTPSAGGGYYTPPTYDPTPTPSTPSTPGGNGYYNPPTSGTPVYGTPPTTSAPPFVPDPNSPFIGTCNYWRTHPGVIWGLLGWWGTMGSAFGITNAPGFGATLSLPQALSNSRTDGLGALYREGAASFLNSMVNNRFPFTTSQVRDSFVSALSSNKAAAAQSQVFKMANEGRFKPRT</sequence>
<proteinExistence type="predicted"/>
<dbReference type="OrthoDB" id="696797at2759"/>
<keyword evidence="2" id="KW-0732">Signal</keyword>
<evidence type="ECO:0000256" key="2">
    <source>
        <dbReference type="SAM" id="SignalP"/>
    </source>
</evidence>
<evidence type="ECO:0000313" key="3">
    <source>
        <dbReference type="Proteomes" id="UP000504603"/>
    </source>
</evidence>
<protein>
    <submittedName>
        <fullName evidence="4">Protodermal factor 1-like</fullName>
    </submittedName>
</protein>
<keyword evidence="3" id="KW-1185">Reference proteome</keyword>
<dbReference type="AlphaFoldDB" id="A0A6J1D1H1"/>
<organism evidence="3 4">
    <name type="scientific">Momordica charantia</name>
    <name type="common">Bitter gourd</name>
    <name type="synonym">Balsam pear</name>
    <dbReference type="NCBI Taxonomy" id="3673"/>
    <lineage>
        <taxon>Eukaryota</taxon>
        <taxon>Viridiplantae</taxon>
        <taxon>Streptophyta</taxon>
        <taxon>Embryophyta</taxon>
        <taxon>Tracheophyta</taxon>
        <taxon>Spermatophyta</taxon>
        <taxon>Magnoliopsida</taxon>
        <taxon>eudicotyledons</taxon>
        <taxon>Gunneridae</taxon>
        <taxon>Pentapetalae</taxon>
        <taxon>rosids</taxon>
        <taxon>fabids</taxon>
        <taxon>Cucurbitales</taxon>
        <taxon>Cucurbitaceae</taxon>
        <taxon>Momordiceae</taxon>
        <taxon>Momordica</taxon>
    </lineage>
</organism>
<evidence type="ECO:0000256" key="1">
    <source>
        <dbReference type="SAM" id="MobiDB-lite"/>
    </source>
</evidence>
<dbReference type="PANTHER" id="PTHR33210:SF18">
    <property type="entry name" value="PROTODERMAL FACTOR 1"/>
    <property type="match status" value="1"/>
</dbReference>
<dbReference type="Proteomes" id="UP000504603">
    <property type="component" value="Unplaced"/>
</dbReference>
<feature type="region of interest" description="Disordered" evidence="1">
    <location>
        <begin position="29"/>
        <end position="181"/>
    </location>
</feature>
<feature type="chain" id="PRO_5026784635" evidence="2">
    <location>
        <begin position="24"/>
        <end position="300"/>
    </location>
</feature>
<dbReference type="RefSeq" id="XP_022147920.1">
    <property type="nucleotide sequence ID" value="XM_022292228.1"/>
</dbReference>